<proteinExistence type="predicted"/>
<dbReference type="Proteomes" id="UP000396862">
    <property type="component" value="Unassembled WGS sequence"/>
</dbReference>
<name>A0A2P8CFN3_9BACT</name>
<dbReference type="EMBL" id="BLAU01000001">
    <property type="protein sequence ID" value="GET23342.1"/>
    <property type="molecule type" value="Genomic_DNA"/>
</dbReference>
<gene>
    <name evidence="2" type="ORF">CLV93_103216</name>
    <name evidence="1" type="ORF">JCM18694_35880</name>
</gene>
<sequence length="56" mass="6951">MGRKEYFESLEDLRLLRESLLIKENDDPLFRKQSKDDMMREIDKRLHELKEIVERD</sequence>
<dbReference type="OrthoDB" id="9921417at2"/>
<dbReference type="RefSeq" id="WP_153637068.1">
    <property type="nucleotide sequence ID" value="NZ_BLAU01000001.1"/>
</dbReference>
<evidence type="ECO:0000313" key="1">
    <source>
        <dbReference type="EMBL" id="GET23342.1"/>
    </source>
</evidence>
<accession>A0A2P8CFN3</accession>
<evidence type="ECO:0000313" key="4">
    <source>
        <dbReference type="Proteomes" id="UP000396862"/>
    </source>
</evidence>
<evidence type="ECO:0000313" key="3">
    <source>
        <dbReference type="Proteomes" id="UP000240621"/>
    </source>
</evidence>
<protein>
    <submittedName>
        <fullName evidence="2">Uncharacterized protein</fullName>
    </submittedName>
</protein>
<comment type="caution">
    <text evidence="2">The sequence shown here is derived from an EMBL/GenBank/DDBJ whole genome shotgun (WGS) entry which is preliminary data.</text>
</comment>
<dbReference type="Proteomes" id="UP000240621">
    <property type="component" value="Unassembled WGS sequence"/>
</dbReference>
<dbReference type="EMBL" id="PYGC01000003">
    <property type="protein sequence ID" value="PSK83800.1"/>
    <property type="molecule type" value="Genomic_DNA"/>
</dbReference>
<keyword evidence="4" id="KW-1185">Reference proteome</keyword>
<reference evidence="2 3" key="1">
    <citation type="submission" date="2018-03" db="EMBL/GenBank/DDBJ databases">
        <title>Genomic Encyclopedia of Archaeal and Bacterial Type Strains, Phase II (KMG-II): from individual species to whole genera.</title>
        <authorList>
            <person name="Goeker M."/>
        </authorList>
    </citation>
    <scope>NUCLEOTIDE SEQUENCE [LARGE SCALE GENOMIC DNA]</scope>
    <source>
        <strain evidence="2 3">DSM 27267</strain>
    </source>
</reference>
<organism evidence="2 3">
    <name type="scientific">Prolixibacter denitrificans</name>
    <dbReference type="NCBI Taxonomy" id="1541063"/>
    <lineage>
        <taxon>Bacteria</taxon>
        <taxon>Pseudomonadati</taxon>
        <taxon>Bacteroidota</taxon>
        <taxon>Bacteroidia</taxon>
        <taxon>Marinilabiliales</taxon>
        <taxon>Prolixibacteraceae</taxon>
        <taxon>Prolixibacter</taxon>
    </lineage>
</organism>
<dbReference type="AlphaFoldDB" id="A0A2P8CFN3"/>
<evidence type="ECO:0000313" key="2">
    <source>
        <dbReference type="EMBL" id="PSK83800.1"/>
    </source>
</evidence>
<reference evidence="1 4" key="2">
    <citation type="submission" date="2019-10" db="EMBL/GenBank/DDBJ databases">
        <title>Prolixibacter strains distinguished by the presence of nitrate reductase genes were adept at nitrate-dependent anaerobic corrosion of metallic iron and carbon steel.</title>
        <authorList>
            <person name="Iino T."/>
            <person name="Shono N."/>
            <person name="Ito K."/>
            <person name="Nakamura R."/>
            <person name="Sueoka K."/>
            <person name="Harayama S."/>
            <person name="Ohkuma M."/>
        </authorList>
    </citation>
    <scope>NUCLEOTIDE SEQUENCE [LARGE SCALE GENOMIC DNA]</scope>
    <source>
        <strain evidence="1 4">MIC1-1</strain>
    </source>
</reference>